<evidence type="ECO:0000256" key="1">
    <source>
        <dbReference type="ARBA" id="ARBA00004141"/>
    </source>
</evidence>
<gene>
    <name evidence="7" type="ORF">L915_16071</name>
</gene>
<sequence length="573" mass="62470">TRFAPVKGYDYSAVTRRNEESTSCWPHCCELTMTPRSMLLLVVTCLCVWSLALAQNVNDSPVLDVESEVYCEAATDCLAQGLKHNTCRAGVCVDDALFPLSHEEIAGSIGAFVATILAAGSGLGGGGLLVPLYIMLMSMSSHEAVPLSKATIFGGAIASFLLNVRKRHPLVRSRPLIDYETMLLMEPMTLAGTIIGVNMNAVFPEWLITICIVWLLTKTALRTYNKGKKIWKEEADADKKIVSDIVAYWRLLPYESNFKQFQVVARAYRKWKVYKSPEKEELRLKILADKASNEEEHSSSNTTETSTEDETSSDENESESLLSWGLQDKRPMKFLSVEEIAKARRTVPMADMGVLFLTWIGLVLFSMAKGGHGTPSVIGLSCGSIGYWLLVIVSFPFFMSVTIYFGMKISRFHTMLQASDYTYAKGDMIWTKYAVIKYPALCTAAGVAAGLLGIGGGMVKGPLLIEMGLLPQVSSATSSSMILFTSSATTIQFIILGTLSVDHALWHGTVGFVAGLIGQLGMSYLIKKYRKSALVIFLVAVFIGVSGIVMGVLGAVRISEIGFGGFRSLCLSG</sequence>
<comment type="subcellular location">
    <subcellularLocation>
        <location evidence="1">Membrane</location>
        <topology evidence="1">Multi-pass membrane protein</topology>
    </subcellularLocation>
</comment>
<protein>
    <recommendedName>
        <fullName evidence="8">Sulfite exporter TauE/SafE</fullName>
    </recommendedName>
</protein>
<evidence type="ECO:0000256" key="4">
    <source>
        <dbReference type="ARBA" id="ARBA00023136"/>
    </source>
</evidence>
<keyword evidence="4 6" id="KW-0472">Membrane</keyword>
<keyword evidence="3 6" id="KW-1133">Transmembrane helix</keyword>
<evidence type="ECO:0008006" key="8">
    <source>
        <dbReference type="Google" id="ProtNLM"/>
    </source>
</evidence>
<accession>W2G438</accession>
<dbReference type="InterPro" id="IPR002781">
    <property type="entry name" value="TM_pro_TauE-like"/>
</dbReference>
<evidence type="ECO:0000256" key="2">
    <source>
        <dbReference type="ARBA" id="ARBA00022692"/>
    </source>
</evidence>
<feature type="transmembrane region" description="Helical" evidence="6">
    <location>
        <begin position="203"/>
        <end position="221"/>
    </location>
</feature>
<evidence type="ECO:0000256" key="5">
    <source>
        <dbReference type="SAM" id="MobiDB-lite"/>
    </source>
</evidence>
<feature type="transmembrane region" description="Helical" evidence="6">
    <location>
        <begin position="387"/>
        <end position="407"/>
    </location>
</feature>
<dbReference type="VEuPathDB" id="FungiDB:PPTG_16148"/>
<organism evidence="7">
    <name type="scientific">Phytophthora nicotianae</name>
    <name type="common">Potato buckeye rot agent</name>
    <name type="synonym">Phytophthora parasitica</name>
    <dbReference type="NCBI Taxonomy" id="4792"/>
    <lineage>
        <taxon>Eukaryota</taxon>
        <taxon>Sar</taxon>
        <taxon>Stramenopiles</taxon>
        <taxon>Oomycota</taxon>
        <taxon>Peronosporomycetes</taxon>
        <taxon>Peronosporales</taxon>
        <taxon>Peronosporaceae</taxon>
        <taxon>Phytophthora</taxon>
    </lineage>
</organism>
<dbReference type="GO" id="GO:0016567">
    <property type="term" value="P:protein ubiquitination"/>
    <property type="evidence" value="ECO:0007669"/>
    <property type="project" value="TreeGrafter"/>
</dbReference>
<evidence type="ECO:0000256" key="3">
    <source>
        <dbReference type="ARBA" id="ARBA00022989"/>
    </source>
</evidence>
<feature type="transmembrane region" description="Helical" evidence="6">
    <location>
        <begin position="109"/>
        <end position="134"/>
    </location>
</feature>
<feature type="transmembrane region" description="Helical" evidence="6">
    <location>
        <begin position="438"/>
        <end position="459"/>
    </location>
</feature>
<feature type="transmembrane region" description="Helical" evidence="6">
    <location>
        <begin position="37"/>
        <end position="54"/>
    </location>
</feature>
<dbReference type="GO" id="GO:0031464">
    <property type="term" value="C:Cul4A-RING E3 ubiquitin ligase complex"/>
    <property type="evidence" value="ECO:0007669"/>
    <property type="project" value="TreeGrafter"/>
</dbReference>
<evidence type="ECO:0000313" key="7">
    <source>
        <dbReference type="EMBL" id="ETK77704.1"/>
    </source>
</evidence>
<proteinExistence type="predicted"/>
<dbReference type="Proteomes" id="UP000053236">
    <property type="component" value="Unassembled WGS sequence"/>
</dbReference>
<feature type="non-terminal residue" evidence="7">
    <location>
        <position position="1"/>
    </location>
</feature>
<keyword evidence="2 6" id="KW-0812">Transmembrane</keyword>
<feature type="transmembrane region" description="Helical" evidence="6">
    <location>
        <begin position="146"/>
        <end position="164"/>
    </location>
</feature>
<feature type="compositionally biased region" description="Acidic residues" evidence="5">
    <location>
        <begin position="306"/>
        <end position="316"/>
    </location>
</feature>
<name>W2G438_PHYNI</name>
<dbReference type="AlphaFoldDB" id="W2G438"/>
<dbReference type="PANTHER" id="PTHR14255">
    <property type="entry name" value="CEREBLON"/>
    <property type="match status" value="1"/>
</dbReference>
<reference evidence="7" key="1">
    <citation type="submission" date="2013-11" db="EMBL/GenBank/DDBJ databases">
        <title>The Genome Sequence of Phytophthora parasitica CJ02B3.</title>
        <authorList>
            <consortium name="The Broad Institute Genomics Platform"/>
            <person name="Russ C."/>
            <person name="Tyler B."/>
            <person name="Panabieres F."/>
            <person name="Shan W."/>
            <person name="Tripathy S."/>
            <person name="Grunwald N."/>
            <person name="Machado M."/>
            <person name="Johnson C.S."/>
            <person name="Arredondo F."/>
            <person name="Hong C."/>
            <person name="Coffey M."/>
            <person name="Young S.K."/>
            <person name="Zeng Q."/>
            <person name="Gargeya S."/>
            <person name="Fitzgerald M."/>
            <person name="Abouelleil A."/>
            <person name="Alvarado L."/>
            <person name="Chapman S.B."/>
            <person name="Gainer-Dewar J."/>
            <person name="Goldberg J."/>
            <person name="Griggs A."/>
            <person name="Gujja S."/>
            <person name="Hansen M."/>
            <person name="Howarth C."/>
            <person name="Imamovic A."/>
            <person name="Ireland A."/>
            <person name="Larimer J."/>
            <person name="McCowan C."/>
            <person name="Murphy C."/>
            <person name="Pearson M."/>
            <person name="Poon T.W."/>
            <person name="Priest M."/>
            <person name="Roberts A."/>
            <person name="Saif S."/>
            <person name="Shea T."/>
            <person name="Sykes S."/>
            <person name="Wortman J."/>
            <person name="Nusbaum C."/>
            <person name="Birren B."/>
        </authorList>
    </citation>
    <scope>NUCLEOTIDE SEQUENCE [LARGE SCALE GENOMIC DNA]</scope>
    <source>
        <strain evidence="7">CJ02B3</strain>
    </source>
</reference>
<feature type="transmembrane region" description="Helical" evidence="6">
    <location>
        <begin position="504"/>
        <end position="526"/>
    </location>
</feature>
<feature type="transmembrane region" description="Helical" evidence="6">
    <location>
        <begin position="532"/>
        <end position="556"/>
    </location>
</feature>
<dbReference type="PANTHER" id="PTHR14255:SF3">
    <property type="entry name" value="SULFITE EXPORTER TAUE_SAFE FAMILY PROTEIN 5-RELATED"/>
    <property type="match status" value="1"/>
</dbReference>
<feature type="transmembrane region" description="Helical" evidence="6">
    <location>
        <begin position="349"/>
        <end position="367"/>
    </location>
</feature>
<dbReference type="GO" id="GO:0016020">
    <property type="term" value="C:membrane"/>
    <property type="evidence" value="ECO:0007669"/>
    <property type="project" value="UniProtKB-SubCell"/>
</dbReference>
<evidence type="ECO:0000256" key="6">
    <source>
        <dbReference type="SAM" id="Phobius"/>
    </source>
</evidence>
<feature type="region of interest" description="Disordered" evidence="5">
    <location>
        <begin position="291"/>
        <end position="316"/>
    </location>
</feature>
<dbReference type="EMBL" id="KI688327">
    <property type="protein sequence ID" value="ETK77704.1"/>
    <property type="molecule type" value="Genomic_DNA"/>
</dbReference>
<dbReference type="Pfam" id="PF01925">
    <property type="entry name" value="TauE"/>
    <property type="match status" value="1"/>
</dbReference>